<dbReference type="STRING" id="230819.A0A5C3KNQ3"/>
<dbReference type="Pfam" id="PF01341">
    <property type="entry name" value="Glyco_hydro_6"/>
    <property type="match status" value="1"/>
</dbReference>
<feature type="binding site" evidence="7">
    <location>
        <position position="348"/>
    </location>
    <ligand>
        <name>substrate</name>
    </ligand>
</feature>
<feature type="binding site" evidence="7">
    <location>
        <position position="211"/>
    </location>
    <ligand>
        <name>substrate</name>
    </ligand>
</feature>
<evidence type="ECO:0000256" key="1">
    <source>
        <dbReference type="ARBA" id="ARBA00022801"/>
    </source>
</evidence>
<feature type="binding site" evidence="7">
    <location>
        <position position="214"/>
    </location>
    <ligand>
        <name>substrate</name>
    </ligand>
</feature>
<comment type="similarity">
    <text evidence="10">Belongs to the glycosyl hydrolase family 6.</text>
</comment>
<keyword evidence="10" id="KW-0732">Signal</keyword>
<gene>
    <name evidence="11" type="ORF">FA15DRAFT_672517</name>
</gene>
<keyword evidence="12" id="KW-1185">Reference proteome</keyword>
<name>A0A5C3KNQ3_COPMA</name>
<keyword evidence="1 10" id="KW-0378">Hydrolase</keyword>
<organism evidence="11 12">
    <name type="scientific">Coprinopsis marcescibilis</name>
    <name type="common">Agaric fungus</name>
    <name type="synonym">Psathyrella marcescibilis</name>
    <dbReference type="NCBI Taxonomy" id="230819"/>
    <lineage>
        <taxon>Eukaryota</taxon>
        <taxon>Fungi</taxon>
        <taxon>Dikarya</taxon>
        <taxon>Basidiomycota</taxon>
        <taxon>Agaricomycotina</taxon>
        <taxon>Agaricomycetes</taxon>
        <taxon>Agaricomycetidae</taxon>
        <taxon>Agaricales</taxon>
        <taxon>Agaricineae</taxon>
        <taxon>Psathyrellaceae</taxon>
        <taxon>Coprinopsis</taxon>
    </lineage>
</organism>
<feature type="chain" id="PRO_5023157593" description="Glucanase" evidence="10">
    <location>
        <begin position="20"/>
        <end position="400"/>
    </location>
</feature>
<dbReference type="EC" id="3.2.1.-" evidence="10"/>
<feature type="binding site" evidence="7">
    <location>
        <position position="77"/>
    </location>
    <ligand>
        <name>substrate</name>
    </ligand>
</feature>
<feature type="active site" description="Proton acceptor" evidence="6">
    <location>
        <position position="350"/>
    </location>
</feature>
<dbReference type="PROSITE" id="PS00655">
    <property type="entry name" value="GLYCOSYL_HYDROL_F6_1"/>
    <property type="match status" value="1"/>
</dbReference>
<dbReference type="AlphaFoldDB" id="A0A5C3KNQ3"/>
<evidence type="ECO:0000256" key="3">
    <source>
        <dbReference type="ARBA" id="ARBA00023277"/>
    </source>
</evidence>
<dbReference type="Gene3D" id="3.20.20.40">
    <property type="entry name" value="1, 4-beta cellobiohydrolase"/>
    <property type="match status" value="1"/>
</dbReference>
<evidence type="ECO:0000256" key="5">
    <source>
        <dbReference type="ARBA" id="ARBA00023326"/>
    </source>
</evidence>
<evidence type="ECO:0000256" key="9">
    <source>
        <dbReference type="PROSITE-ProRule" id="PRU10057"/>
    </source>
</evidence>
<feature type="binding site" evidence="7">
    <location>
        <position position="313"/>
    </location>
    <ligand>
        <name>substrate</name>
    </ligand>
</feature>
<reference evidence="11 12" key="1">
    <citation type="journal article" date="2019" name="Nat. Ecol. Evol.">
        <title>Megaphylogeny resolves global patterns of mushroom evolution.</title>
        <authorList>
            <person name="Varga T."/>
            <person name="Krizsan K."/>
            <person name="Foldi C."/>
            <person name="Dima B."/>
            <person name="Sanchez-Garcia M."/>
            <person name="Sanchez-Ramirez S."/>
            <person name="Szollosi G.J."/>
            <person name="Szarkandi J.G."/>
            <person name="Papp V."/>
            <person name="Albert L."/>
            <person name="Andreopoulos W."/>
            <person name="Angelini C."/>
            <person name="Antonin V."/>
            <person name="Barry K.W."/>
            <person name="Bougher N.L."/>
            <person name="Buchanan P."/>
            <person name="Buyck B."/>
            <person name="Bense V."/>
            <person name="Catcheside P."/>
            <person name="Chovatia M."/>
            <person name="Cooper J."/>
            <person name="Damon W."/>
            <person name="Desjardin D."/>
            <person name="Finy P."/>
            <person name="Geml J."/>
            <person name="Haridas S."/>
            <person name="Hughes K."/>
            <person name="Justo A."/>
            <person name="Karasinski D."/>
            <person name="Kautmanova I."/>
            <person name="Kiss B."/>
            <person name="Kocsube S."/>
            <person name="Kotiranta H."/>
            <person name="LaButti K.M."/>
            <person name="Lechner B.E."/>
            <person name="Liimatainen K."/>
            <person name="Lipzen A."/>
            <person name="Lukacs Z."/>
            <person name="Mihaltcheva S."/>
            <person name="Morgado L.N."/>
            <person name="Niskanen T."/>
            <person name="Noordeloos M.E."/>
            <person name="Ohm R.A."/>
            <person name="Ortiz-Santana B."/>
            <person name="Ovrebo C."/>
            <person name="Racz N."/>
            <person name="Riley R."/>
            <person name="Savchenko A."/>
            <person name="Shiryaev A."/>
            <person name="Soop K."/>
            <person name="Spirin V."/>
            <person name="Szebenyi C."/>
            <person name="Tomsovsky M."/>
            <person name="Tulloss R.E."/>
            <person name="Uehling J."/>
            <person name="Grigoriev I.V."/>
            <person name="Vagvolgyi C."/>
            <person name="Papp T."/>
            <person name="Martin F.M."/>
            <person name="Miettinen O."/>
            <person name="Hibbett D.S."/>
            <person name="Nagy L.G."/>
        </authorList>
    </citation>
    <scope>NUCLEOTIDE SEQUENCE [LARGE SCALE GENOMIC DNA]</scope>
    <source>
        <strain evidence="11 12">CBS 121175</strain>
    </source>
</reference>
<dbReference type="PIRSF" id="PIRSF001100">
    <property type="entry name" value="Beta_cellobiohydrolase"/>
    <property type="match status" value="1"/>
</dbReference>
<dbReference type="Proteomes" id="UP000307440">
    <property type="component" value="Unassembled WGS sequence"/>
</dbReference>
<evidence type="ECO:0000313" key="12">
    <source>
        <dbReference type="Proteomes" id="UP000307440"/>
    </source>
</evidence>
<keyword evidence="3 10" id="KW-0119">Carbohydrate metabolism</keyword>
<dbReference type="PROSITE" id="PS00656">
    <property type="entry name" value="GLYCOSYL_HYDROL_F6_2"/>
    <property type="match status" value="1"/>
</dbReference>
<sequence length="400" mass="44080">MKYLQLLAAALAFTPCVLSAPRPAPGGDVNPYVGKAPFANKAYAAKLEETIRYFRDQKDHVNAARTKTVQGIPTFAWVSSTANIPDIKPLIRDALTLQRRTGKKQLVQIVVYNLPDRDCSAKASDGEFHLDDDGFNKYKGFIDSVATELSTRDAQQLDFVLVLEPDSLGNLVTNLNVEKCANAATAYKDGTSYAIAKFQRKNIAIYLDAAHGGWLGWNDNLAPSAKVFAEVLENAQEITEGAKVRGLAINVSNYNQYVSAVRENFTEWSNSWDEWHYVNSLAPHLEEAGYPAHFIVDQGRAGKGAIRTEWGQWCNIRDAGLGIQPTHSQAVLNNTYVDAIVWVKPGGESDGTSDETATRFDTMCRSPVAHVPAPEAGHWFNDYVVSLVKNADPPIRPSFF</sequence>
<protein>
    <recommendedName>
        <fullName evidence="10">Glucanase</fullName>
        <ecNumber evidence="10">3.2.1.-</ecNumber>
    </recommendedName>
</protein>
<accession>A0A5C3KNQ3</accession>
<evidence type="ECO:0000256" key="7">
    <source>
        <dbReference type="PIRSR" id="PIRSR001100-2"/>
    </source>
</evidence>
<evidence type="ECO:0000256" key="8">
    <source>
        <dbReference type="PROSITE-ProRule" id="PRU10056"/>
    </source>
</evidence>
<evidence type="ECO:0000313" key="11">
    <source>
        <dbReference type="EMBL" id="TFK21513.1"/>
    </source>
</evidence>
<dbReference type="EMBL" id="ML210266">
    <property type="protein sequence ID" value="TFK21513.1"/>
    <property type="molecule type" value="Genomic_DNA"/>
</dbReference>
<evidence type="ECO:0000256" key="10">
    <source>
        <dbReference type="RuleBase" id="RU361186"/>
    </source>
</evidence>
<dbReference type="GO" id="GO:0004553">
    <property type="term" value="F:hydrolase activity, hydrolyzing O-glycosyl compounds"/>
    <property type="evidence" value="ECO:0007669"/>
    <property type="project" value="InterPro"/>
</dbReference>
<evidence type="ECO:0000256" key="2">
    <source>
        <dbReference type="ARBA" id="ARBA00023001"/>
    </source>
</evidence>
<dbReference type="InterPro" id="IPR036434">
    <property type="entry name" value="Beta_cellobiohydrolase_sf"/>
</dbReference>
<evidence type="ECO:0000256" key="6">
    <source>
        <dbReference type="PIRSR" id="PIRSR001100-1"/>
    </source>
</evidence>
<dbReference type="SUPFAM" id="SSF51989">
    <property type="entry name" value="Glycosyl hydrolases family 6, cellulases"/>
    <property type="match status" value="1"/>
</dbReference>
<evidence type="ECO:0000256" key="4">
    <source>
        <dbReference type="ARBA" id="ARBA00023295"/>
    </source>
</evidence>
<keyword evidence="2 10" id="KW-0136">Cellulose degradation</keyword>
<proteinExistence type="inferred from homology"/>
<keyword evidence="4 10" id="KW-0326">Glycosidase</keyword>
<feature type="active site" evidence="8">
    <location>
        <position position="118"/>
    </location>
</feature>
<feature type="active site" description="Proton donor" evidence="6 9">
    <location>
        <position position="166"/>
    </location>
</feature>
<dbReference type="PANTHER" id="PTHR34876">
    <property type="match status" value="1"/>
</dbReference>
<feature type="binding site" evidence="7">
    <location>
        <position position="344"/>
    </location>
    <ligand>
        <name>substrate</name>
    </ligand>
</feature>
<keyword evidence="5 10" id="KW-0624">Polysaccharide degradation</keyword>
<dbReference type="GO" id="GO:0030245">
    <property type="term" value="P:cellulose catabolic process"/>
    <property type="evidence" value="ECO:0007669"/>
    <property type="project" value="UniProtKB-KW"/>
</dbReference>
<dbReference type="PRINTS" id="PR00733">
    <property type="entry name" value="GLHYDRLASE6"/>
</dbReference>
<dbReference type="InterPro" id="IPR001524">
    <property type="entry name" value="Glyco_hydro_6_CS"/>
</dbReference>
<feature type="signal peptide" evidence="10">
    <location>
        <begin position="1"/>
        <end position="19"/>
    </location>
</feature>
<dbReference type="PANTHER" id="PTHR34876:SF10">
    <property type="entry name" value="GLUCANASE"/>
    <property type="match status" value="1"/>
</dbReference>
<dbReference type="OrthoDB" id="64893at2759"/>
<feature type="binding site" evidence="7">
    <location>
        <position position="253"/>
    </location>
    <ligand>
        <name>substrate</name>
    </ligand>
</feature>
<dbReference type="InterPro" id="IPR016288">
    <property type="entry name" value="Beta_cellobiohydrolase"/>
</dbReference>